<reference evidence="1" key="2">
    <citation type="submission" date="2021-08" db="EMBL/GenBank/DDBJ databases">
        <authorList>
            <person name="Eriksson T."/>
        </authorList>
    </citation>
    <scope>NUCLEOTIDE SEQUENCE</scope>
    <source>
        <strain evidence="1">Stoneville</strain>
        <tissue evidence="1">Whole head</tissue>
    </source>
</reference>
<dbReference type="EMBL" id="JABDTM020008658">
    <property type="protein sequence ID" value="KAH0821260.1"/>
    <property type="molecule type" value="Genomic_DNA"/>
</dbReference>
<reference evidence="1" key="1">
    <citation type="journal article" date="2020" name="J Insects Food Feed">
        <title>The yellow mealworm (Tenebrio molitor) genome: a resource for the emerging insects as food and feed industry.</title>
        <authorList>
            <person name="Eriksson T."/>
            <person name="Andere A."/>
            <person name="Kelstrup H."/>
            <person name="Emery V."/>
            <person name="Picard C."/>
        </authorList>
    </citation>
    <scope>NUCLEOTIDE SEQUENCE</scope>
    <source>
        <strain evidence="1">Stoneville</strain>
        <tissue evidence="1">Whole head</tissue>
    </source>
</reference>
<protein>
    <submittedName>
        <fullName evidence="1">Uncharacterized protein</fullName>
    </submittedName>
</protein>
<accession>A0A8J6HM39</accession>
<name>A0A8J6HM39_TENMO</name>
<organism evidence="1 2">
    <name type="scientific">Tenebrio molitor</name>
    <name type="common">Yellow mealworm beetle</name>
    <dbReference type="NCBI Taxonomy" id="7067"/>
    <lineage>
        <taxon>Eukaryota</taxon>
        <taxon>Metazoa</taxon>
        <taxon>Ecdysozoa</taxon>
        <taxon>Arthropoda</taxon>
        <taxon>Hexapoda</taxon>
        <taxon>Insecta</taxon>
        <taxon>Pterygota</taxon>
        <taxon>Neoptera</taxon>
        <taxon>Endopterygota</taxon>
        <taxon>Coleoptera</taxon>
        <taxon>Polyphaga</taxon>
        <taxon>Cucujiformia</taxon>
        <taxon>Tenebrionidae</taxon>
        <taxon>Tenebrio</taxon>
    </lineage>
</organism>
<proteinExistence type="predicted"/>
<dbReference type="AlphaFoldDB" id="A0A8J6HM39"/>
<sequence>MADYRKNDAGGPCQIRVAPGLGFLGQGQSCVRSCSPEGSVGMTPVQQGDEITPLVRRVVDPREGSLYPPRRFGWDSSKMIFQPIWSSSTGSPAPVAH</sequence>
<keyword evidence="2" id="KW-1185">Reference proteome</keyword>
<evidence type="ECO:0000313" key="2">
    <source>
        <dbReference type="Proteomes" id="UP000719412"/>
    </source>
</evidence>
<dbReference type="Proteomes" id="UP000719412">
    <property type="component" value="Unassembled WGS sequence"/>
</dbReference>
<evidence type="ECO:0000313" key="1">
    <source>
        <dbReference type="EMBL" id="KAH0821260.1"/>
    </source>
</evidence>
<gene>
    <name evidence="1" type="ORF">GEV33_001531</name>
</gene>
<comment type="caution">
    <text evidence="1">The sequence shown here is derived from an EMBL/GenBank/DDBJ whole genome shotgun (WGS) entry which is preliminary data.</text>
</comment>